<reference evidence="10 11" key="1">
    <citation type="submission" date="2014-07" db="EMBL/GenBank/DDBJ databases">
        <title>Expanding our view of genomic diversity in Candidatus Accumulibacter clades.</title>
        <authorList>
            <person name="Skennerton C.T."/>
            <person name="Barr J.J."/>
            <person name="Slater F.R."/>
            <person name="Bond P.L."/>
            <person name="Tyson G.W."/>
        </authorList>
    </citation>
    <scope>NUCLEOTIDE SEQUENCE [LARGE SCALE GENOMIC DNA]</scope>
    <source>
        <strain evidence="11">SK-01</strain>
    </source>
</reference>
<feature type="signal peptide" evidence="7">
    <location>
        <begin position="1"/>
        <end position="18"/>
    </location>
</feature>
<name>A0A084Y4L9_9PROT</name>
<dbReference type="EMBL" id="JDSS02000011">
    <property type="protein sequence ID" value="KFB69663.1"/>
    <property type="molecule type" value="Genomic_DNA"/>
</dbReference>
<feature type="domain" description="POTRA" evidence="9">
    <location>
        <begin position="107"/>
        <end position="174"/>
    </location>
</feature>
<dbReference type="AlphaFoldDB" id="A0A084Y4L9"/>
<evidence type="ECO:0000256" key="1">
    <source>
        <dbReference type="ARBA" id="ARBA00004370"/>
    </source>
</evidence>
<keyword evidence="5" id="KW-0472">Membrane</keyword>
<feature type="chain" id="PRO_5001785725" evidence="7">
    <location>
        <begin position="19"/>
        <end position="567"/>
    </location>
</feature>
<keyword evidence="3" id="KW-0812">Transmembrane</keyword>
<feature type="domain" description="POTRA" evidence="9">
    <location>
        <begin position="177"/>
        <end position="238"/>
    </location>
</feature>
<dbReference type="GO" id="GO:0019867">
    <property type="term" value="C:outer membrane"/>
    <property type="evidence" value="ECO:0007669"/>
    <property type="project" value="InterPro"/>
</dbReference>
<dbReference type="Pfam" id="PF07244">
    <property type="entry name" value="POTRA"/>
    <property type="match status" value="2"/>
</dbReference>
<comment type="subcellular location">
    <subcellularLocation>
        <location evidence="1">Membrane</location>
    </subcellularLocation>
</comment>
<keyword evidence="4 7" id="KW-0732">Signal</keyword>
<dbReference type="Gene3D" id="2.40.160.50">
    <property type="entry name" value="membrane protein fhac: a member of the omp85/tpsb transporter family"/>
    <property type="match status" value="1"/>
</dbReference>
<dbReference type="InterPro" id="IPR039910">
    <property type="entry name" value="D15-like"/>
</dbReference>
<evidence type="ECO:0000313" key="10">
    <source>
        <dbReference type="EMBL" id="KFB69663.1"/>
    </source>
</evidence>
<keyword evidence="6" id="KW-0998">Cell outer membrane</keyword>
<organism evidence="10 11">
    <name type="scientific">Candidatus Accumulibacter vicinus</name>
    <dbReference type="NCBI Taxonomy" id="2954382"/>
    <lineage>
        <taxon>Bacteria</taxon>
        <taxon>Pseudomonadati</taxon>
        <taxon>Pseudomonadota</taxon>
        <taxon>Betaproteobacteria</taxon>
        <taxon>Candidatus Accumulibacter</taxon>
    </lineage>
</organism>
<evidence type="ECO:0000259" key="9">
    <source>
        <dbReference type="Pfam" id="PF07244"/>
    </source>
</evidence>
<keyword evidence="2" id="KW-1134">Transmembrane beta strand</keyword>
<dbReference type="InterPro" id="IPR000184">
    <property type="entry name" value="Bac_surfAg_D15"/>
</dbReference>
<dbReference type="Gene3D" id="3.10.20.310">
    <property type="entry name" value="membrane protein fhac"/>
    <property type="match status" value="2"/>
</dbReference>
<dbReference type="Pfam" id="PF01103">
    <property type="entry name" value="Omp85"/>
    <property type="match status" value="1"/>
</dbReference>
<dbReference type="PANTHER" id="PTHR12815:SF47">
    <property type="entry name" value="TRANSLOCATION AND ASSEMBLY MODULE SUBUNIT TAMA"/>
    <property type="match status" value="1"/>
</dbReference>
<evidence type="ECO:0000256" key="5">
    <source>
        <dbReference type="ARBA" id="ARBA00023136"/>
    </source>
</evidence>
<evidence type="ECO:0000256" key="6">
    <source>
        <dbReference type="ARBA" id="ARBA00023237"/>
    </source>
</evidence>
<evidence type="ECO:0000256" key="2">
    <source>
        <dbReference type="ARBA" id="ARBA00022452"/>
    </source>
</evidence>
<gene>
    <name evidence="10" type="primary">tama</name>
    <name evidence="10" type="ORF">CAPSK01_000722</name>
</gene>
<accession>A0A084Y4L9</accession>
<evidence type="ECO:0000259" key="8">
    <source>
        <dbReference type="Pfam" id="PF01103"/>
    </source>
</evidence>
<evidence type="ECO:0000256" key="4">
    <source>
        <dbReference type="ARBA" id="ARBA00022729"/>
    </source>
</evidence>
<proteinExistence type="predicted"/>
<dbReference type="Proteomes" id="UP000019812">
    <property type="component" value="Unassembled WGS sequence"/>
</dbReference>
<feature type="domain" description="Bacterial surface antigen (D15)" evidence="8">
    <location>
        <begin position="265"/>
        <end position="562"/>
    </location>
</feature>
<dbReference type="InterPro" id="IPR010827">
    <property type="entry name" value="BamA/TamA_POTRA"/>
</dbReference>
<dbReference type="STRING" id="1457154.CAPSK01_000722"/>
<evidence type="ECO:0000256" key="3">
    <source>
        <dbReference type="ARBA" id="ARBA00022692"/>
    </source>
</evidence>
<evidence type="ECO:0000256" key="7">
    <source>
        <dbReference type="SAM" id="SignalP"/>
    </source>
</evidence>
<dbReference type="RefSeq" id="WP_034922409.1">
    <property type="nucleotide sequence ID" value="NZ_JDSS02000011.1"/>
</dbReference>
<evidence type="ECO:0000313" key="11">
    <source>
        <dbReference type="Proteomes" id="UP000019812"/>
    </source>
</evidence>
<protein>
    <submittedName>
        <fullName evidence="10">Autotransporter assembly factor TamA</fullName>
    </submittedName>
</protein>
<comment type="caution">
    <text evidence="10">The sequence shown here is derived from an EMBL/GenBank/DDBJ whole genome shotgun (WGS) entry which is preliminary data.</text>
</comment>
<sequence length="567" mass="62212" precursor="true">MHKPLFLAALLFAPPAAAVVPQLQAPAEVREVLSSYLEIGDVADVPAQAAFERRMQREVARLLATEGYFSPHVVLRPHDGKLLLAVDPGPRSLIGSVHIEIVGDLDPEWQKSLLRTWKLPVGQPFRQADWDEAKQALLAELLAVDYAAARLQDSRAEVDPEAHRVELTVVVASGPRYRFGELQISGLKRYPEELVRRFNRAVKPGEPYREDKLLALQAALQSTPYFSSVSVTLERDSNAAATSADGRVSAPVHVHLRERAPYQLSLGAGYSTNTGARVESAYRSSDLFGRAWELHTGVRIEQLRQTAYTDVFFPPDEGQRRDGVGTAVEHSDIENLGIRRFAVGATRLQQYGSVEQRLGINWQEERQSPQGAPSTTARALTAQLGWTWRHARDPLDPAEGISLQFQWGGGSKSLLSDQDFVRTYLRYSQGIPLSASDALLFRGELGVTFASSVQGIPQDFLFRAGGSNSVRGYAYQSLGVKQGDATVGGRYLATISGEYTHWLNPTWGAAVFVDAGNAVDNRQAIDLAVGYGVGARWRSPAGPLGIDLAYGQREGKLRLDFSLAIPF</sequence>
<dbReference type="PANTHER" id="PTHR12815">
    <property type="entry name" value="SORTING AND ASSEMBLY MACHINERY SAMM50 PROTEIN FAMILY MEMBER"/>
    <property type="match status" value="1"/>
</dbReference>